<keyword evidence="1" id="KW-0472">Membrane</keyword>
<gene>
    <name evidence="2" type="ORF">GTP23_20745</name>
</gene>
<comment type="caution">
    <text evidence="2">The sequence shown here is derived from an EMBL/GenBank/DDBJ whole genome shotgun (WGS) entry which is preliminary data.</text>
</comment>
<dbReference type="AlphaFoldDB" id="A0A845I4Z7"/>
<reference evidence="2" key="1">
    <citation type="submission" date="2019-12" db="EMBL/GenBank/DDBJ databases">
        <title>Novel species isolated from a subtropical stream in China.</title>
        <authorList>
            <person name="Lu H."/>
        </authorList>
    </citation>
    <scope>NUCLEOTIDE SEQUENCE [LARGE SCALE GENOMIC DNA]</scope>
    <source>
        <strain evidence="2">FT93W</strain>
    </source>
</reference>
<feature type="transmembrane region" description="Helical" evidence="1">
    <location>
        <begin position="132"/>
        <end position="155"/>
    </location>
</feature>
<dbReference type="EMBL" id="WWCL01000005">
    <property type="protein sequence ID" value="MYN47477.1"/>
    <property type="molecule type" value="Genomic_DNA"/>
</dbReference>
<accession>A0A845I4Z7</accession>
<evidence type="ECO:0000313" key="3">
    <source>
        <dbReference type="Proteomes" id="UP000444316"/>
    </source>
</evidence>
<keyword evidence="3" id="KW-1185">Reference proteome</keyword>
<feature type="transmembrane region" description="Helical" evidence="1">
    <location>
        <begin position="22"/>
        <end position="46"/>
    </location>
</feature>
<sequence length="255" mass="27441">MAMHASCTIARYTVLEALRNRWLWLLLGLTLAAIGLSSLLDAMALTESRQLQISLLSSLLRLASVFLLTTFVISSMAREAADKGQQWLLAQAYPRATYLAGKLLGYAVLALLPVLLCGLLACCYAPPLQAGAWALALLCECWIMLAFAVLCMVGLQQIPAALAACSGFYLLARSIGTLQLLAHGSRPDGSQGSAAGLLFDLLGTLLPHLDRYARSDWLVYGGASLHDLAAMLLQTVLFLALLILAALYDLYRKAI</sequence>
<feature type="transmembrane region" description="Helical" evidence="1">
    <location>
        <begin position="161"/>
        <end position="181"/>
    </location>
</feature>
<feature type="transmembrane region" description="Helical" evidence="1">
    <location>
        <begin position="229"/>
        <end position="251"/>
    </location>
</feature>
<proteinExistence type="predicted"/>
<keyword evidence="1" id="KW-1133">Transmembrane helix</keyword>
<evidence type="ECO:0000313" key="2">
    <source>
        <dbReference type="EMBL" id="MYN47477.1"/>
    </source>
</evidence>
<organism evidence="2 3">
    <name type="scientific">Duganella fentianensis</name>
    <dbReference type="NCBI Taxonomy" id="2692177"/>
    <lineage>
        <taxon>Bacteria</taxon>
        <taxon>Pseudomonadati</taxon>
        <taxon>Pseudomonadota</taxon>
        <taxon>Betaproteobacteria</taxon>
        <taxon>Burkholderiales</taxon>
        <taxon>Oxalobacteraceae</taxon>
        <taxon>Telluria group</taxon>
        <taxon>Duganella</taxon>
    </lineage>
</organism>
<feature type="transmembrane region" description="Helical" evidence="1">
    <location>
        <begin position="103"/>
        <end position="125"/>
    </location>
</feature>
<keyword evidence="1" id="KW-0812">Transmembrane</keyword>
<dbReference type="Proteomes" id="UP000444316">
    <property type="component" value="Unassembled WGS sequence"/>
</dbReference>
<feature type="transmembrane region" description="Helical" evidence="1">
    <location>
        <begin position="58"/>
        <end position="77"/>
    </location>
</feature>
<evidence type="ECO:0000256" key="1">
    <source>
        <dbReference type="SAM" id="Phobius"/>
    </source>
</evidence>
<protein>
    <submittedName>
        <fullName evidence="2">ABC transporter permease</fullName>
    </submittedName>
</protein>
<name>A0A845I4Z7_9BURK</name>